<dbReference type="Proteomes" id="UP000220353">
    <property type="component" value="Unassembled WGS sequence"/>
</dbReference>
<evidence type="ECO:0000259" key="1">
    <source>
        <dbReference type="Pfam" id="PF14491"/>
    </source>
</evidence>
<dbReference type="Pfam" id="PF14491">
    <property type="entry name" value="DUF4435"/>
    <property type="match status" value="1"/>
</dbReference>
<accession>A0A2A6LQT1</accession>
<evidence type="ECO:0000313" key="2">
    <source>
        <dbReference type="EMBL" id="PDT44592.1"/>
    </source>
</evidence>
<protein>
    <recommendedName>
        <fullName evidence="1">DUF4435 domain-containing protein</fullName>
    </recommendedName>
</protein>
<organism evidence="2 3">
    <name type="scientific">Rhizobium fredii</name>
    <name type="common">Sinorhizobium fredii</name>
    <dbReference type="NCBI Taxonomy" id="380"/>
    <lineage>
        <taxon>Bacteria</taxon>
        <taxon>Pseudomonadati</taxon>
        <taxon>Pseudomonadota</taxon>
        <taxon>Alphaproteobacteria</taxon>
        <taxon>Hyphomicrobiales</taxon>
        <taxon>Rhizobiaceae</taxon>
        <taxon>Sinorhizobium/Ensifer group</taxon>
        <taxon>Sinorhizobium</taxon>
    </lineage>
</organism>
<proteinExistence type="predicted"/>
<gene>
    <name evidence="2" type="ORF">CO661_28030</name>
</gene>
<reference evidence="2 3" key="1">
    <citation type="submission" date="2017-09" db="EMBL/GenBank/DDBJ databases">
        <title>Comparative genomics of rhizobia isolated from Phaseolus vulgaris in China.</title>
        <authorList>
            <person name="Tong W."/>
        </authorList>
    </citation>
    <scope>NUCLEOTIDE SEQUENCE [LARGE SCALE GENOMIC DNA]</scope>
    <source>
        <strain evidence="2 3">PCH1</strain>
    </source>
</reference>
<sequence>MITRSNWGLTNRARFTSTRYTVYVEGGGGRADQGSDDILFWKAAFRCMRPDLAVTVKAMGGKPELERIAVKVADGTVRNTIVAMDSDFDELLGDKIVSSYVLYSYGYSWENDAMRPASLVVAIERLAKVDVLPVNVANAIESSYNICLFKLLKFINIDYYLRLLRRSLFPNISRGAFIKHEVNTGEPFIDTSVLRKISVNCLKTIPRASKTAKPQLSIIDPHSFVQGHTLQFLMRKLISYGLRLTGRNINVNDELLIQTVIPAFCDEALANDRFIEAHYKRMFAAL</sequence>
<evidence type="ECO:0000313" key="3">
    <source>
        <dbReference type="Proteomes" id="UP000220353"/>
    </source>
</evidence>
<dbReference type="EMBL" id="NWTC01000030">
    <property type="protein sequence ID" value="PDT44592.1"/>
    <property type="molecule type" value="Genomic_DNA"/>
</dbReference>
<feature type="domain" description="DUF4435" evidence="1">
    <location>
        <begin position="34"/>
        <end position="132"/>
    </location>
</feature>
<dbReference type="InterPro" id="IPR029492">
    <property type="entry name" value="DUF4435"/>
</dbReference>
<comment type="caution">
    <text evidence="2">The sequence shown here is derived from an EMBL/GenBank/DDBJ whole genome shotgun (WGS) entry which is preliminary data.</text>
</comment>
<name>A0A2A6LQT1_RHIFR</name>
<dbReference type="RefSeq" id="WP_097587777.1">
    <property type="nucleotide sequence ID" value="NZ_NWTC01000030.1"/>
</dbReference>
<dbReference type="AlphaFoldDB" id="A0A2A6LQT1"/>